<accession>A0AAW1D809</accession>
<gene>
    <name evidence="1" type="ORF">O3M35_010789</name>
</gene>
<name>A0AAW1D809_9HEMI</name>
<organism evidence="1 2">
    <name type="scientific">Rhynocoris fuscipes</name>
    <dbReference type="NCBI Taxonomy" id="488301"/>
    <lineage>
        <taxon>Eukaryota</taxon>
        <taxon>Metazoa</taxon>
        <taxon>Ecdysozoa</taxon>
        <taxon>Arthropoda</taxon>
        <taxon>Hexapoda</taxon>
        <taxon>Insecta</taxon>
        <taxon>Pterygota</taxon>
        <taxon>Neoptera</taxon>
        <taxon>Paraneoptera</taxon>
        <taxon>Hemiptera</taxon>
        <taxon>Heteroptera</taxon>
        <taxon>Panheteroptera</taxon>
        <taxon>Cimicomorpha</taxon>
        <taxon>Reduviidae</taxon>
        <taxon>Harpactorinae</taxon>
        <taxon>Harpactorini</taxon>
        <taxon>Rhynocoris</taxon>
    </lineage>
</organism>
<dbReference type="AlphaFoldDB" id="A0AAW1D809"/>
<dbReference type="Proteomes" id="UP001461498">
    <property type="component" value="Unassembled WGS sequence"/>
</dbReference>
<dbReference type="EMBL" id="JAPXFL010000007">
    <property type="protein sequence ID" value="KAK9504465.1"/>
    <property type="molecule type" value="Genomic_DNA"/>
</dbReference>
<reference evidence="1 2" key="1">
    <citation type="submission" date="2022-12" db="EMBL/GenBank/DDBJ databases">
        <title>Chromosome-level genome assembly of true bugs.</title>
        <authorList>
            <person name="Ma L."/>
            <person name="Li H."/>
        </authorList>
    </citation>
    <scope>NUCLEOTIDE SEQUENCE [LARGE SCALE GENOMIC DNA]</scope>
    <source>
        <strain evidence="1">Lab_2022b</strain>
    </source>
</reference>
<keyword evidence="2" id="KW-1185">Reference proteome</keyword>
<evidence type="ECO:0000313" key="2">
    <source>
        <dbReference type="Proteomes" id="UP001461498"/>
    </source>
</evidence>
<evidence type="ECO:0000313" key="1">
    <source>
        <dbReference type="EMBL" id="KAK9504465.1"/>
    </source>
</evidence>
<sequence>MNKIVLFEVFKINVHHSWSSFGPRNTLKPENSTPLSSASVITIITLQITSPLKGIDINPICRCNTESIADSNHLILDFNRYADGRDELWRAIRPAVLY</sequence>
<proteinExistence type="predicted"/>
<protein>
    <submittedName>
        <fullName evidence="1">Uncharacterized protein</fullName>
    </submittedName>
</protein>
<comment type="caution">
    <text evidence="1">The sequence shown here is derived from an EMBL/GenBank/DDBJ whole genome shotgun (WGS) entry which is preliminary data.</text>
</comment>